<evidence type="ECO:0000313" key="2">
    <source>
        <dbReference type="EMBL" id="CAL5131721.1"/>
    </source>
</evidence>
<keyword evidence="1" id="KW-0812">Transmembrane</keyword>
<proteinExistence type="predicted"/>
<organism evidence="2 3">
    <name type="scientific">Calicophoron daubneyi</name>
    <name type="common">Rumen fluke</name>
    <name type="synonym">Paramphistomum daubneyi</name>
    <dbReference type="NCBI Taxonomy" id="300641"/>
    <lineage>
        <taxon>Eukaryota</taxon>
        <taxon>Metazoa</taxon>
        <taxon>Spiralia</taxon>
        <taxon>Lophotrochozoa</taxon>
        <taxon>Platyhelminthes</taxon>
        <taxon>Trematoda</taxon>
        <taxon>Digenea</taxon>
        <taxon>Plagiorchiida</taxon>
        <taxon>Pronocephalata</taxon>
        <taxon>Paramphistomoidea</taxon>
        <taxon>Paramphistomidae</taxon>
        <taxon>Calicophoron</taxon>
    </lineage>
</organism>
<accession>A0AAV2T4D6</accession>
<protein>
    <submittedName>
        <fullName evidence="2">Uncharacterized protein</fullName>
    </submittedName>
</protein>
<name>A0AAV2T4D6_CALDB</name>
<reference evidence="2" key="1">
    <citation type="submission" date="2024-06" db="EMBL/GenBank/DDBJ databases">
        <authorList>
            <person name="Liu X."/>
            <person name="Lenzi L."/>
            <person name="Haldenby T S."/>
            <person name="Uol C."/>
        </authorList>
    </citation>
    <scope>NUCLEOTIDE SEQUENCE</scope>
</reference>
<evidence type="ECO:0000313" key="3">
    <source>
        <dbReference type="Proteomes" id="UP001497525"/>
    </source>
</evidence>
<evidence type="ECO:0000256" key="1">
    <source>
        <dbReference type="SAM" id="Phobius"/>
    </source>
</evidence>
<dbReference type="EMBL" id="CAXLJL010000101">
    <property type="protein sequence ID" value="CAL5131721.1"/>
    <property type="molecule type" value="Genomic_DNA"/>
</dbReference>
<gene>
    <name evidence="2" type="ORF">CDAUBV1_LOCUS4226</name>
</gene>
<feature type="transmembrane region" description="Helical" evidence="1">
    <location>
        <begin position="83"/>
        <end position="106"/>
    </location>
</feature>
<keyword evidence="1" id="KW-1133">Transmembrane helix</keyword>
<keyword evidence="1" id="KW-0472">Membrane</keyword>
<dbReference type="Proteomes" id="UP001497525">
    <property type="component" value="Unassembled WGS sequence"/>
</dbReference>
<sequence length="157" mass="18183">MKRIFVTYCPRRLKLTCSIIRSWKLDLVLKRWLRISKLAPPFYVVTGPVTPRLEFYTRLVYLNYRRCVHYCDMLYGGFSLKMLVGVGFISYFIVLLLSTLSTYAPITINLPDDESFISSPVNFSPRLSVKTISTNWIRKVFDHLTLDLQHPSGAPPS</sequence>
<comment type="caution">
    <text evidence="2">The sequence shown here is derived from an EMBL/GenBank/DDBJ whole genome shotgun (WGS) entry which is preliminary data.</text>
</comment>
<dbReference type="AlphaFoldDB" id="A0AAV2T4D6"/>